<dbReference type="InParanoid" id="G3HZI2"/>
<feature type="region of interest" description="Disordered" evidence="1">
    <location>
        <begin position="1"/>
        <end position="50"/>
    </location>
</feature>
<evidence type="ECO:0000313" key="2">
    <source>
        <dbReference type="EMBL" id="EGW04642.1"/>
    </source>
</evidence>
<organism evidence="2 3">
    <name type="scientific">Cricetulus griseus</name>
    <name type="common">Chinese hamster</name>
    <name type="synonym">Cricetulus barabensis griseus</name>
    <dbReference type="NCBI Taxonomy" id="10029"/>
    <lineage>
        <taxon>Eukaryota</taxon>
        <taxon>Metazoa</taxon>
        <taxon>Chordata</taxon>
        <taxon>Craniata</taxon>
        <taxon>Vertebrata</taxon>
        <taxon>Euteleostomi</taxon>
        <taxon>Mammalia</taxon>
        <taxon>Eutheria</taxon>
        <taxon>Euarchontoglires</taxon>
        <taxon>Glires</taxon>
        <taxon>Rodentia</taxon>
        <taxon>Myomorpha</taxon>
        <taxon>Muroidea</taxon>
        <taxon>Cricetidae</taxon>
        <taxon>Cricetinae</taxon>
        <taxon>Cricetulus</taxon>
    </lineage>
</organism>
<proteinExistence type="predicted"/>
<accession>G3HZI2</accession>
<evidence type="ECO:0000256" key="1">
    <source>
        <dbReference type="SAM" id="MobiDB-lite"/>
    </source>
</evidence>
<gene>
    <name evidence="2" type="ORF">I79_016486</name>
</gene>
<dbReference type="AlphaFoldDB" id="G3HZI2"/>
<sequence>MAQSPARRFGGIKAHARVPRGMRRSKTSSRAALLRKGRGRGRRTRGARDW</sequence>
<evidence type="ECO:0000313" key="3">
    <source>
        <dbReference type="Proteomes" id="UP000001075"/>
    </source>
</evidence>
<protein>
    <submittedName>
        <fullName evidence="2">Uncharacterized protein</fullName>
    </submittedName>
</protein>
<name>G3HZI2_CRIGR</name>
<reference evidence="3" key="1">
    <citation type="journal article" date="2011" name="Nat. Biotechnol.">
        <title>The genomic sequence of the Chinese hamster ovary (CHO)-K1 cell line.</title>
        <authorList>
            <person name="Xu X."/>
            <person name="Nagarajan H."/>
            <person name="Lewis N.E."/>
            <person name="Pan S."/>
            <person name="Cai Z."/>
            <person name="Liu X."/>
            <person name="Chen W."/>
            <person name="Xie M."/>
            <person name="Wang W."/>
            <person name="Hammond S."/>
            <person name="Andersen M.R."/>
            <person name="Neff N."/>
            <person name="Passarelli B."/>
            <person name="Koh W."/>
            <person name="Fan H.C."/>
            <person name="Wang J."/>
            <person name="Gui Y."/>
            <person name="Lee K.H."/>
            <person name="Betenbaugh M.J."/>
            <person name="Quake S.R."/>
            <person name="Famili I."/>
            <person name="Palsson B.O."/>
            <person name="Wang J."/>
        </authorList>
    </citation>
    <scope>NUCLEOTIDE SEQUENCE [LARGE SCALE GENOMIC DNA]</scope>
    <source>
        <strain evidence="3">CHO K1 cell line</strain>
    </source>
</reference>
<dbReference type="EMBL" id="JH000971">
    <property type="protein sequence ID" value="EGW04642.1"/>
    <property type="molecule type" value="Genomic_DNA"/>
</dbReference>
<feature type="compositionally biased region" description="Basic residues" evidence="1">
    <location>
        <begin position="14"/>
        <end position="50"/>
    </location>
</feature>
<dbReference type="Proteomes" id="UP000001075">
    <property type="component" value="Unassembled WGS sequence"/>
</dbReference>